<evidence type="ECO:0000313" key="2">
    <source>
        <dbReference type="Proteomes" id="UP000184516"/>
    </source>
</evidence>
<name>A0A1M5LAU8_9FLAO</name>
<proteinExistence type="predicted"/>
<evidence type="ECO:0000313" key="1">
    <source>
        <dbReference type="EMBL" id="SHG62137.1"/>
    </source>
</evidence>
<accession>A0A1M5LAU8</accession>
<dbReference type="RefSeq" id="WP_073370979.1">
    <property type="nucleotide sequence ID" value="NZ_FQWB01000005.1"/>
</dbReference>
<protein>
    <submittedName>
        <fullName evidence="1">Uncharacterized protein</fullName>
    </submittedName>
</protein>
<organism evidence="1 2">
    <name type="scientific">Flavobacterium fluvii</name>
    <dbReference type="NCBI Taxonomy" id="468056"/>
    <lineage>
        <taxon>Bacteria</taxon>
        <taxon>Pseudomonadati</taxon>
        <taxon>Bacteroidota</taxon>
        <taxon>Flavobacteriia</taxon>
        <taxon>Flavobacteriales</taxon>
        <taxon>Flavobacteriaceae</taxon>
        <taxon>Flavobacterium</taxon>
    </lineage>
</organism>
<keyword evidence="2" id="KW-1185">Reference proteome</keyword>
<reference evidence="2" key="1">
    <citation type="submission" date="2016-11" db="EMBL/GenBank/DDBJ databases">
        <authorList>
            <person name="Varghese N."/>
            <person name="Submissions S."/>
        </authorList>
    </citation>
    <scope>NUCLEOTIDE SEQUENCE [LARGE SCALE GENOMIC DNA]</scope>
    <source>
        <strain evidence="2">DSM 19978</strain>
    </source>
</reference>
<dbReference type="OrthoDB" id="1372036at2"/>
<dbReference type="EMBL" id="FQWB01000005">
    <property type="protein sequence ID" value="SHG62137.1"/>
    <property type="molecule type" value="Genomic_DNA"/>
</dbReference>
<dbReference type="STRING" id="468056.SAMN05443549_105142"/>
<dbReference type="Proteomes" id="UP000184516">
    <property type="component" value="Unassembled WGS sequence"/>
</dbReference>
<sequence>MTQSQPYWGGLESFYNTNSQVSGYITAKPKKMEINEFINKHKIQKKILNSFSHLVNSNKIEDLNIEDKEISIDIKKFDYKQTELNQHSFQTSILKNKKEIGYYTVIFTNEGNEIDDFFVIN</sequence>
<gene>
    <name evidence="1" type="ORF">SAMN05443549_105142</name>
</gene>
<dbReference type="AlphaFoldDB" id="A0A1M5LAU8"/>